<keyword evidence="4 7" id="KW-0812">Transmembrane</keyword>
<feature type="transmembrane region" description="Helical" evidence="7">
    <location>
        <begin position="56"/>
        <end position="76"/>
    </location>
</feature>
<feature type="transmembrane region" description="Helical" evidence="7">
    <location>
        <begin position="21"/>
        <end position="44"/>
    </location>
</feature>
<keyword evidence="3" id="KW-1003">Cell membrane</keyword>
<dbReference type="OrthoDB" id="8969999at2"/>
<dbReference type="STRING" id="1629334.Cva_00379"/>
<accession>A0A0K8MB39</accession>
<dbReference type="GO" id="GO:0005886">
    <property type="term" value="C:plasma membrane"/>
    <property type="evidence" value="ECO:0007669"/>
    <property type="project" value="UniProtKB-SubCell"/>
</dbReference>
<feature type="transmembrane region" description="Helical" evidence="7">
    <location>
        <begin position="122"/>
        <end position="146"/>
    </location>
</feature>
<comment type="subcellular location">
    <subcellularLocation>
        <location evidence="1">Cell membrane</location>
        <topology evidence="1">Multi-pass membrane protein</topology>
    </subcellularLocation>
</comment>
<reference evidence="8 9" key="1">
    <citation type="submission" date="2015-03" db="EMBL/GenBank/DDBJ databases">
        <title>Caedibacter varicaedens, whole genome shotgun sequence.</title>
        <authorList>
            <person name="Suzuki H."/>
            <person name="Dapper A.L."/>
            <person name="Gibson A.K."/>
            <person name="Jackson C."/>
            <person name="Lee H."/>
            <person name="Pejaver V.R."/>
            <person name="Doak T."/>
            <person name="Lynch M."/>
        </authorList>
    </citation>
    <scope>NUCLEOTIDE SEQUENCE [LARGE SCALE GENOMIC DNA]</scope>
</reference>
<keyword evidence="9" id="KW-1185">Reference proteome</keyword>
<evidence type="ECO:0000256" key="3">
    <source>
        <dbReference type="ARBA" id="ARBA00022475"/>
    </source>
</evidence>
<gene>
    <name evidence="8" type="primary">chrA1</name>
    <name evidence="8" type="ORF">Cva_00379</name>
</gene>
<protein>
    <submittedName>
        <fullName evidence="8">Chromate transport protein</fullName>
    </submittedName>
</protein>
<dbReference type="Pfam" id="PF02417">
    <property type="entry name" value="Chromate_transp"/>
    <property type="match status" value="1"/>
</dbReference>
<dbReference type="InterPro" id="IPR003370">
    <property type="entry name" value="Chromate_transpt"/>
</dbReference>
<dbReference type="InterPro" id="IPR052518">
    <property type="entry name" value="CHR_Transporter"/>
</dbReference>
<dbReference type="PANTHER" id="PTHR43663">
    <property type="entry name" value="CHROMATE TRANSPORT PROTEIN-RELATED"/>
    <property type="match status" value="1"/>
</dbReference>
<dbReference type="PANTHER" id="PTHR43663:SF1">
    <property type="entry name" value="CHROMATE TRANSPORTER"/>
    <property type="match status" value="1"/>
</dbReference>
<evidence type="ECO:0000256" key="2">
    <source>
        <dbReference type="ARBA" id="ARBA00005262"/>
    </source>
</evidence>
<dbReference type="Proteomes" id="UP000036771">
    <property type="component" value="Unassembled WGS sequence"/>
</dbReference>
<evidence type="ECO:0000256" key="7">
    <source>
        <dbReference type="SAM" id="Phobius"/>
    </source>
</evidence>
<evidence type="ECO:0000256" key="5">
    <source>
        <dbReference type="ARBA" id="ARBA00022989"/>
    </source>
</evidence>
<evidence type="ECO:0000313" key="8">
    <source>
        <dbReference type="EMBL" id="GAO97740.1"/>
    </source>
</evidence>
<name>A0A0K8MB39_9PROT</name>
<evidence type="ECO:0000256" key="1">
    <source>
        <dbReference type="ARBA" id="ARBA00004651"/>
    </source>
</evidence>
<evidence type="ECO:0000313" key="9">
    <source>
        <dbReference type="Proteomes" id="UP000036771"/>
    </source>
</evidence>
<dbReference type="GO" id="GO:0015109">
    <property type="term" value="F:chromate transmembrane transporter activity"/>
    <property type="evidence" value="ECO:0007669"/>
    <property type="project" value="InterPro"/>
</dbReference>
<feature type="transmembrane region" description="Helical" evidence="7">
    <location>
        <begin position="158"/>
        <end position="186"/>
    </location>
</feature>
<keyword evidence="6 7" id="KW-0472">Membrane</keyword>
<comment type="caution">
    <text evidence="8">The sequence shown here is derived from an EMBL/GenBank/DDBJ whole genome shotgun (WGS) entry which is preliminary data.</text>
</comment>
<sequence>MKKELESIQDSATIIPSTRELFMGFLSLSLSAFGGALPVAHRILVVRRKWLTSEDFFEVLALCQLLPGPNVLNMAVIIGSRYHKVRGAFFAVSGLMALPMLIVIGFAHLYTVFKNESLLRDILGGVNPAATGLMFAMVLQMMSSFFKIEWPFFRKESVYPLVFMLLSFVGVGVFHLSLLWVLLVLAPLNVARIWWKYKNENK</sequence>
<evidence type="ECO:0000256" key="6">
    <source>
        <dbReference type="ARBA" id="ARBA00023136"/>
    </source>
</evidence>
<feature type="transmembrane region" description="Helical" evidence="7">
    <location>
        <begin position="88"/>
        <end position="110"/>
    </location>
</feature>
<organism evidence="8 9">
    <name type="scientific">Caedimonas varicaedens</name>
    <dbReference type="NCBI Taxonomy" id="1629334"/>
    <lineage>
        <taxon>Bacteria</taxon>
        <taxon>Pseudomonadati</taxon>
        <taxon>Pseudomonadota</taxon>
        <taxon>Alphaproteobacteria</taxon>
        <taxon>Holosporales</taxon>
        <taxon>Caedimonadaceae</taxon>
        <taxon>Caedimonas</taxon>
    </lineage>
</organism>
<dbReference type="EMBL" id="BBVC01000016">
    <property type="protein sequence ID" value="GAO97740.1"/>
    <property type="molecule type" value="Genomic_DNA"/>
</dbReference>
<dbReference type="AlphaFoldDB" id="A0A0K8MB39"/>
<keyword evidence="5 7" id="KW-1133">Transmembrane helix</keyword>
<proteinExistence type="inferred from homology"/>
<comment type="similarity">
    <text evidence="2">Belongs to the chromate ion transporter (CHR) (TC 2.A.51) family.</text>
</comment>
<evidence type="ECO:0000256" key="4">
    <source>
        <dbReference type="ARBA" id="ARBA00022692"/>
    </source>
</evidence>